<evidence type="ECO:0000313" key="2">
    <source>
        <dbReference type="EMBL" id="CAH1432086.1"/>
    </source>
</evidence>
<accession>A0AAU9N2Z0</accession>
<evidence type="ECO:0000313" key="3">
    <source>
        <dbReference type="Proteomes" id="UP001157418"/>
    </source>
</evidence>
<name>A0AAU9N2Z0_9ASTR</name>
<keyword evidence="3" id="KW-1185">Reference proteome</keyword>
<comment type="caution">
    <text evidence="2">The sequence shown here is derived from an EMBL/GenBank/DDBJ whole genome shotgun (WGS) entry which is preliminary data.</text>
</comment>
<gene>
    <name evidence="2" type="ORF">LVIROSA_LOCUS18767</name>
</gene>
<evidence type="ECO:0000256" key="1">
    <source>
        <dbReference type="SAM" id="MobiDB-lite"/>
    </source>
</evidence>
<protein>
    <recommendedName>
        <fullName evidence="4">FRIGIDA-like protein</fullName>
    </recommendedName>
</protein>
<feature type="region of interest" description="Disordered" evidence="1">
    <location>
        <begin position="1"/>
        <end position="22"/>
    </location>
</feature>
<reference evidence="2 3" key="1">
    <citation type="submission" date="2022-01" db="EMBL/GenBank/DDBJ databases">
        <authorList>
            <person name="Xiong W."/>
            <person name="Schranz E."/>
        </authorList>
    </citation>
    <scope>NUCLEOTIDE SEQUENCE [LARGE SCALE GENOMIC DNA]</scope>
</reference>
<sequence length="172" mass="19574">MDERMHSVETTTSTTTIETSTSSIPITTVSPTFFGVIQEPITTIFSSHSPKAEKTIQEDEADDDNVMVSFVELQFGHEEEDIPDDLFMSVKQFKILNCKMISILQFLADTGNKHSISGVEVEYLLKTQESRLKTLIENVDKRSDDQVVTQSCTFNHDISKLRDVEKEHHELF</sequence>
<dbReference type="AlphaFoldDB" id="A0AAU9N2Z0"/>
<evidence type="ECO:0008006" key="4">
    <source>
        <dbReference type="Google" id="ProtNLM"/>
    </source>
</evidence>
<feature type="compositionally biased region" description="Low complexity" evidence="1">
    <location>
        <begin position="8"/>
        <end position="22"/>
    </location>
</feature>
<proteinExistence type="predicted"/>
<dbReference type="Proteomes" id="UP001157418">
    <property type="component" value="Unassembled WGS sequence"/>
</dbReference>
<dbReference type="EMBL" id="CAKMRJ010003334">
    <property type="protein sequence ID" value="CAH1432086.1"/>
    <property type="molecule type" value="Genomic_DNA"/>
</dbReference>
<organism evidence="2 3">
    <name type="scientific">Lactuca virosa</name>
    <dbReference type="NCBI Taxonomy" id="75947"/>
    <lineage>
        <taxon>Eukaryota</taxon>
        <taxon>Viridiplantae</taxon>
        <taxon>Streptophyta</taxon>
        <taxon>Embryophyta</taxon>
        <taxon>Tracheophyta</taxon>
        <taxon>Spermatophyta</taxon>
        <taxon>Magnoliopsida</taxon>
        <taxon>eudicotyledons</taxon>
        <taxon>Gunneridae</taxon>
        <taxon>Pentapetalae</taxon>
        <taxon>asterids</taxon>
        <taxon>campanulids</taxon>
        <taxon>Asterales</taxon>
        <taxon>Asteraceae</taxon>
        <taxon>Cichorioideae</taxon>
        <taxon>Cichorieae</taxon>
        <taxon>Lactucinae</taxon>
        <taxon>Lactuca</taxon>
    </lineage>
</organism>